<dbReference type="InterPro" id="IPR043917">
    <property type="entry name" value="DUF5753"/>
</dbReference>
<gene>
    <name evidence="2" type="ORF">GCM10010171_42970</name>
</gene>
<evidence type="ECO:0000313" key="2">
    <source>
        <dbReference type="EMBL" id="GGS43270.1"/>
    </source>
</evidence>
<organism evidence="2 3">
    <name type="scientific">Actinokineospora fastidiosa</name>
    <dbReference type="NCBI Taxonomy" id="1816"/>
    <lineage>
        <taxon>Bacteria</taxon>
        <taxon>Bacillati</taxon>
        <taxon>Actinomycetota</taxon>
        <taxon>Actinomycetes</taxon>
        <taxon>Pseudonocardiales</taxon>
        <taxon>Pseudonocardiaceae</taxon>
        <taxon>Actinokineospora</taxon>
    </lineage>
</organism>
<evidence type="ECO:0000259" key="1">
    <source>
        <dbReference type="PROSITE" id="PS50943"/>
    </source>
</evidence>
<dbReference type="SMART" id="SM00530">
    <property type="entry name" value="HTH_XRE"/>
    <property type="match status" value="1"/>
</dbReference>
<keyword evidence="3" id="KW-1185">Reference proteome</keyword>
<feature type="domain" description="HTH cro/C1-type" evidence="1">
    <location>
        <begin position="14"/>
        <end position="67"/>
    </location>
</feature>
<dbReference type="InterPro" id="IPR001387">
    <property type="entry name" value="Cro/C1-type_HTH"/>
</dbReference>
<dbReference type="CDD" id="cd00093">
    <property type="entry name" value="HTH_XRE"/>
    <property type="match status" value="1"/>
</dbReference>
<dbReference type="Proteomes" id="UP000660680">
    <property type="component" value="Unassembled WGS sequence"/>
</dbReference>
<dbReference type="Pfam" id="PF01381">
    <property type="entry name" value="HTH_3"/>
    <property type="match status" value="1"/>
</dbReference>
<dbReference type="RefSeq" id="WP_229787134.1">
    <property type="nucleotide sequence ID" value="NZ_BMRB01000003.1"/>
</dbReference>
<dbReference type="Pfam" id="PF19054">
    <property type="entry name" value="DUF5753"/>
    <property type="match status" value="1"/>
</dbReference>
<reference evidence="2" key="1">
    <citation type="journal article" date="2014" name="Int. J. Syst. Evol. Microbiol.">
        <title>Complete genome sequence of Corynebacterium casei LMG S-19264T (=DSM 44701T), isolated from a smear-ripened cheese.</title>
        <authorList>
            <consortium name="US DOE Joint Genome Institute (JGI-PGF)"/>
            <person name="Walter F."/>
            <person name="Albersmeier A."/>
            <person name="Kalinowski J."/>
            <person name="Ruckert C."/>
        </authorList>
    </citation>
    <scope>NUCLEOTIDE SEQUENCE</scope>
    <source>
        <strain evidence="2">JCM 3276</strain>
    </source>
</reference>
<dbReference type="SUPFAM" id="SSF47413">
    <property type="entry name" value="lambda repressor-like DNA-binding domains"/>
    <property type="match status" value="1"/>
</dbReference>
<sequence>MPKSPKTFALGSALRAARQNNDITLRDFAGQMGVDPAMLSRWETGYRTPRPDQVARILATLGVVGEQYQDIMTLVQASPADQWIATTLPERRQQLAAFVEYEQNAATLLELLPTMIPGLLQTTEYARAMMVRAGLSAAEVEARVALRNRRKEVILRPIPAHYTALIGQAALYQRIGGAKVLHNQLRYLLTLGRRANIELRILPFDADWYPGLDGSFHVISGVNLIKSVFIETGRSMVWLHRPEDVNAYRQAAEASLRAALSMDDSLRLVAALVQRTEARGDRLAQVDP</sequence>
<dbReference type="AlphaFoldDB" id="A0A918GLH4"/>
<dbReference type="InterPro" id="IPR010982">
    <property type="entry name" value="Lambda_DNA-bd_dom_sf"/>
</dbReference>
<reference evidence="2" key="2">
    <citation type="submission" date="2020-09" db="EMBL/GenBank/DDBJ databases">
        <authorList>
            <person name="Sun Q."/>
            <person name="Ohkuma M."/>
        </authorList>
    </citation>
    <scope>NUCLEOTIDE SEQUENCE</scope>
    <source>
        <strain evidence="2">JCM 3276</strain>
    </source>
</reference>
<dbReference type="Gene3D" id="1.10.260.40">
    <property type="entry name" value="lambda repressor-like DNA-binding domains"/>
    <property type="match status" value="1"/>
</dbReference>
<dbReference type="PROSITE" id="PS50943">
    <property type="entry name" value="HTH_CROC1"/>
    <property type="match status" value="1"/>
</dbReference>
<evidence type="ECO:0000313" key="3">
    <source>
        <dbReference type="Proteomes" id="UP000660680"/>
    </source>
</evidence>
<name>A0A918GLH4_9PSEU</name>
<accession>A0A918GLH4</accession>
<dbReference type="EMBL" id="BMRB01000003">
    <property type="protein sequence ID" value="GGS43270.1"/>
    <property type="molecule type" value="Genomic_DNA"/>
</dbReference>
<proteinExistence type="predicted"/>
<dbReference type="GO" id="GO:0003677">
    <property type="term" value="F:DNA binding"/>
    <property type="evidence" value="ECO:0007669"/>
    <property type="project" value="InterPro"/>
</dbReference>
<protein>
    <recommendedName>
        <fullName evidence="1">HTH cro/C1-type domain-containing protein</fullName>
    </recommendedName>
</protein>
<comment type="caution">
    <text evidence="2">The sequence shown here is derived from an EMBL/GenBank/DDBJ whole genome shotgun (WGS) entry which is preliminary data.</text>
</comment>